<dbReference type="Proteomes" id="UP000737113">
    <property type="component" value="Unassembled WGS sequence"/>
</dbReference>
<protein>
    <submittedName>
        <fullName evidence="3">Helix-hairpin-helix domain-containing protein</fullName>
    </submittedName>
</protein>
<dbReference type="PANTHER" id="PTHR21180">
    <property type="entry name" value="ENDONUCLEASE/EXONUCLEASE/PHOSPHATASE FAMILY DOMAIN-CONTAINING PROTEIN 1"/>
    <property type="match status" value="1"/>
</dbReference>
<dbReference type="Pfam" id="PF12836">
    <property type="entry name" value="HHH_3"/>
    <property type="match status" value="1"/>
</dbReference>
<name>A0A972FSH6_9GAMM</name>
<dbReference type="InterPro" id="IPR010994">
    <property type="entry name" value="RuvA_2-like"/>
</dbReference>
<gene>
    <name evidence="3" type="ORF">HC757_04510</name>
</gene>
<dbReference type="Gene3D" id="1.10.150.280">
    <property type="entry name" value="AF1531-like domain"/>
    <property type="match status" value="1"/>
</dbReference>
<feature type="domain" description="Helix-hairpin-helix DNA-binding motif class 1" evidence="2">
    <location>
        <begin position="96"/>
        <end position="115"/>
    </location>
</feature>
<dbReference type="GO" id="GO:0015627">
    <property type="term" value="C:type II protein secretion system complex"/>
    <property type="evidence" value="ECO:0007669"/>
    <property type="project" value="TreeGrafter"/>
</dbReference>
<evidence type="ECO:0000256" key="1">
    <source>
        <dbReference type="SAM" id="SignalP"/>
    </source>
</evidence>
<keyword evidence="1" id="KW-0732">Signal</keyword>
<dbReference type="SUPFAM" id="SSF47781">
    <property type="entry name" value="RuvA domain 2-like"/>
    <property type="match status" value="1"/>
</dbReference>
<dbReference type="GO" id="GO:0015628">
    <property type="term" value="P:protein secretion by the type II secretion system"/>
    <property type="evidence" value="ECO:0007669"/>
    <property type="project" value="TreeGrafter"/>
</dbReference>
<dbReference type="InterPro" id="IPR004509">
    <property type="entry name" value="Competence_ComEA_HhH"/>
</dbReference>
<feature type="signal peptide" evidence="1">
    <location>
        <begin position="1"/>
        <end position="21"/>
    </location>
</feature>
<dbReference type="EMBL" id="JAAXYH010000002">
    <property type="protein sequence ID" value="NMH64429.1"/>
    <property type="molecule type" value="Genomic_DNA"/>
</dbReference>
<dbReference type="SMART" id="SM00278">
    <property type="entry name" value="HhH1"/>
    <property type="match status" value="2"/>
</dbReference>
<feature type="domain" description="Helix-hairpin-helix DNA-binding motif class 1" evidence="2">
    <location>
        <begin position="66"/>
        <end position="85"/>
    </location>
</feature>
<dbReference type="AlphaFoldDB" id="A0A972FSH6"/>
<evidence type="ECO:0000259" key="2">
    <source>
        <dbReference type="SMART" id="SM00278"/>
    </source>
</evidence>
<dbReference type="InterPro" id="IPR051675">
    <property type="entry name" value="Endo/Exo/Phosphatase_dom_1"/>
</dbReference>
<keyword evidence="4" id="KW-1185">Reference proteome</keyword>
<dbReference type="PANTHER" id="PTHR21180:SF32">
    <property type="entry name" value="ENDONUCLEASE_EXONUCLEASE_PHOSPHATASE FAMILY DOMAIN-CONTAINING PROTEIN 1"/>
    <property type="match status" value="1"/>
</dbReference>
<reference evidence="3" key="1">
    <citation type="submission" date="2020-04" db="EMBL/GenBank/DDBJ databases">
        <title>Description of Shewanella salipaludis sp. nov., isolated from a salt marsh.</title>
        <authorList>
            <person name="Park S."/>
            <person name="Yoon J.-H."/>
        </authorList>
    </citation>
    <scope>NUCLEOTIDE SEQUENCE</scope>
    <source>
        <strain evidence="3">SHSM-M6</strain>
    </source>
</reference>
<dbReference type="GO" id="GO:0006281">
    <property type="term" value="P:DNA repair"/>
    <property type="evidence" value="ECO:0007669"/>
    <property type="project" value="InterPro"/>
</dbReference>
<dbReference type="RefSeq" id="WP_169563107.1">
    <property type="nucleotide sequence ID" value="NZ_JAAXYH010000002.1"/>
</dbReference>
<dbReference type="InterPro" id="IPR003583">
    <property type="entry name" value="Hlx-hairpin-Hlx_DNA-bd_motif"/>
</dbReference>
<dbReference type="GO" id="GO:0003677">
    <property type="term" value="F:DNA binding"/>
    <property type="evidence" value="ECO:0007669"/>
    <property type="project" value="InterPro"/>
</dbReference>
<comment type="caution">
    <text evidence="3">The sequence shown here is derived from an EMBL/GenBank/DDBJ whole genome shotgun (WGS) entry which is preliminary data.</text>
</comment>
<feature type="chain" id="PRO_5037284397" evidence="1">
    <location>
        <begin position="22"/>
        <end position="118"/>
    </location>
</feature>
<evidence type="ECO:0000313" key="4">
    <source>
        <dbReference type="Proteomes" id="UP000737113"/>
    </source>
</evidence>
<sequence length="118" mass="12532">MKPYLLPGLIATALLALPVAADKPSQADAQPQVKAQTETKLKNQAKPQAEAMAHSAKVNINTASVDELQGLKGIGEVKAKAIIAYREKHGNFKSAQELANVSGIGPKLIEQNMGMILF</sequence>
<dbReference type="NCBIfam" id="TIGR00426">
    <property type="entry name" value="competence protein ComEA helix-hairpin-helix repeat region"/>
    <property type="match status" value="1"/>
</dbReference>
<evidence type="ECO:0000313" key="3">
    <source>
        <dbReference type="EMBL" id="NMH64429.1"/>
    </source>
</evidence>
<proteinExistence type="predicted"/>
<organism evidence="3 4">
    <name type="scientific">Shewanella salipaludis</name>
    <dbReference type="NCBI Taxonomy" id="2723052"/>
    <lineage>
        <taxon>Bacteria</taxon>
        <taxon>Pseudomonadati</taxon>
        <taxon>Pseudomonadota</taxon>
        <taxon>Gammaproteobacteria</taxon>
        <taxon>Alteromonadales</taxon>
        <taxon>Shewanellaceae</taxon>
        <taxon>Shewanella</taxon>
    </lineage>
</organism>
<accession>A0A972FSH6</accession>